<proteinExistence type="predicted"/>
<keyword evidence="4" id="KW-1185">Reference proteome</keyword>
<dbReference type="SUPFAM" id="SSF109854">
    <property type="entry name" value="DinB/YfiT-like putative metalloenzymes"/>
    <property type="match status" value="1"/>
</dbReference>
<dbReference type="RefSeq" id="WP_210039706.1">
    <property type="nucleotide sequence ID" value="NZ_JBHLVU010000008.1"/>
</dbReference>
<sequence length="159" mass="17733">MSQTTINIESYLETYEQLKQAVAGLTEEQLTEKEAPGKWSITEVLAHLADHNIVVSFRLREILAGSEARLPAFNQDNWVAGQTPNAGHASDILDVFHALLVYNSLLFRRLTAEDWEKTALNFKGDPVALSTIIQSFINHAGNHIAQIERIKSKVLLPQA</sequence>
<feature type="coiled-coil region" evidence="1">
    <location>
        <begin position="1"/>
        <end position="28"/>
    </location>
</feature>
<comment type="caution">
    <text evidence="3">The sequence shown here is derived from an EMBL/GenBank/DDBJ whole genome shotgun (WGS) entry which is preliminary data.</text>
</comment>
<accession>A0ABS7CDE5</accession>
<protein>
    <submittedName>
        <fullName evidence="3">DinB family protein</fullName>
    </submittedName>
</protein>
<dbReference type="InterPro" id="IPR034660">
    <property type="entry name" value="DinB/YfiT-like"/>
</dbReference>
<gene>
    <name evidence="3" type="ORF">K0U00_33355</name>
</gene>
<evidence type="ECO:0000256" key="1">
    <source>
        <dbReference type="SAM" id="Coils"/>
    </source>
</evidence>
<evidence type="ECO:0000313" key="3">
    <source>
        <dbReference type="EMBL" id="MBW7458947.1"/>
    </source>
</evidence>
<dbReference type="Pfam" id="PF12867">
    <property type="entry name" value="DinB_2"/>
    <property type="match status" value="1"/>
</dbReference>
<name>A0ABS7CDE5_9BACL</name>
<evidence type="ECO:0000259" key="2">
    <source>
        <dbReference type="Pfam" id="PF12867"/>
    </source>
</evidence>
<dbReference type="Proteomes" id="UP001519887">
    <property type="component" value="Unassembled WGS sequence"/>
</dbReference>
<organism evidence="3 4">
    <name type="scientific">Paenibacillus sepulcri</name>
    <dbReference type="NCBI Taxonomy" id="359917"/>
    <lineage>
        <taxon>Bacteria</taxon>
        <taxon>Bacillati</taxon>
        <taxon>Bacillota</taxon>
        <taxon>Bacilli</taxon>
        <taxon>Bacillales</taxon>
        <taxon>Paenibacillaceae</taxon>
        <taxon>Paenibacillus</taxon>
    </lineage>
</organism>
<keyword evidence="1" id="KW-0175">Coiled coil</keyword>
<dbReference type="Gene3D" id="1.20.120.450">
    <property type="entry name" value="dinb family like domain"/>
    <property type="match status" value="1"/>
</dbReference>
<feature type="domain" description="DinB-like" evidence="2">
    <location>
        <begin position="13"/>
        <end position="147"/>
    </location>
</feature>
<reference evidence="3 4" key="1">
    <citation type="submission" date="2021-07" db="EMBL/GenBank/DDBJ databases">
        <title>Paenibacillus radiodurans sp. nov., isolated from the southeastern edge of Tengger Desert.</title>
        <authorList>
            <person name="Zhang G."/>
        </authorList>
    </citation>
    <scope>NUCLEOTIDE SEQUENCE [LARGE SCALE GENOMIC DNA]</scope>
    <source>
        <strain evidence="3 4">CCM 7311</strain>
    </source>
</reference>
<evidence type="ECO:0000313" key="4">
    <source>
        <dbReference type="Proteomes" id="UP001519887"/>
    </source>
</evidence>
<dbReference type="EMBL" id="JAHZIK010001415">
    <property type="protein sequence ID" value="MBW7458947.1"/>
    <property type="molecule type" value="Genomic_DNA"/>
</dbReference>
<dbReference type="InterPro" id="IPR024775">
    <property type="entry name" value="DinB-like"/>
</dbReference>